<evidence type="ECO:0000256" key="6">
    <source>
        <dbReference type="ARBA" id="ARBA00023136"/>
    </source>
</evidence>
<feature type="transmembrane region" description="Helical" evidence="7">
    <location>
        <begin position="196"/>
        <end position="215"/>
    </location>
</feature>
<reference evidence="9" key="1">
    <citation type="journal article" date="2014" name="Int. J. Syst. Evol. Microbiol.">
        <title>Complete genome sequence of Corynebacterium casei LMG S-19264T (=DSM 44701T), isolated from a smear-ripened cheese.</title>
        <authorList>
            <consortium name="US DOE Joint Genome Institute (JGI-PGF)"/>
            <person name="Walter F."/>
            <person name="Albersmeier A."/>
            <person name="Kalinowski J."/>
            <person name="Ruckert C."/>
        </authorList>
    </citation>
    <scope>NUCLEOTIDE SEQUENCE</scope>
    <source>
        <strain evidence="9">JCM 4386</strain>
    </source>
</reference>
<feature type="transmembrane region" description="Helical" evidence="7">
    <location>
        <begin position="16"/>
        <end position="45"/>
    </location>
</feature>
<evidence type="ECO:0000256" key="4">
    <source>
        <dbReference type="ARBA" id="ARBA00022692"/>
    </source>
</evidence>
<dbReference type="GO" id="GO:0055085">
    <property type="term" value="P:transmembrane transport"/>
    <property type="evidence" value="ECO:0007669"/>
    <property type="project" value="InterPro"/>
</dbReference>
<reference evidence="9" key="2">
    <citation type="submission" date="2020-09" db="EMBL/GenBank/DDBJ databases">
        <authorList>
            <person name="Sun Q."/>
            <person name="Ohkuma M."/>
        </authorList>
    </citation>
    <scope>NUCLEOTIDE SEQUENCE</scope>
    <source>
        <strain evidence="9">JCM 4386</strain>
    </source>
</reference>
<evidence type="ECO:0000256" key="2">
    <source>
        <dbReference type="ARBA" id="ARBA00022448"/>
    </source>
</evidence>
<keyword evidence="3" id="KW-1003">Cell membrane</keyword>
<sequence length="332" mass="35190">MAIVEHSLPRSARRQWAAVLVAGAGRLAQMALTLLAASFLIFVALQRAPGNPVDIMLGNKAGDAEAVRRLNAQYHFDQPLLVQYGHWITGLLHGDLGTSFIFREDVSSLIAARIPTTALLVAYGGLLVLVLGFVTGLVSARAGRTVDTGISVLLSVALATPTYVIAIVLITVFSLYLNWFPVFGSGDGLLGRLHHLTLPAVTLALSSSAAIARVTRAAVKDEERRDHVTTALARGLDTPTVLRRHVIRNALLPITTITGIVAAGLIAGTVIVENAFGLDGVGSLLVQAITRKDYAVVQSTSILVITAFLVVNALVDLLYGVIDPRTRDGGTR</sequence>
<keyword evidence="6 7" id="KW-0472">Membrane</keyword>
<dbReference type="PANTHER" id="PTHR43163">
    <property type="entry name" value="DIPEPTIDE TRANSPORT SYSTEM PERMEASE PROTEIN DPPB-RELATED"/>
    <property type="match status" value="1"/>
</dbReference>
<dbReference type="Pfam" id="PF19300">
    <property type="entry name" value="BPD_transp_1_N"/>
    <property type="match status" value="1"/>
</dbReference>
<organism evidence="9 10">
    <name type="scientific">Streptomyces humidus</name>
    <dbReference type="NCBI Taxonomy" id="52259"/>
    <lineage>
        <taxon>Bacteria</taxon>
        <taxon>Bacillati</taxon>
        <taxon>Actinomycetota</taxon>
        <taxon>Actinomycetes</taxon>
        <taxon>Kitasatosporales</taxon>
        <taxon>Streptomycetaceae</taxon>
        <taxon>Streptomyces</taxon>
    </lineage>
</organism>
<evidence type="ECO:0000256" key="5">
    <source>
        <dbReference type="ARBA" id="ARBA00022989"/>
    </source>
</evidence>
<evidence type="ECO:0000313" key="10">
    <source>
        <dbReference type="Proteomes" id="UP000606194"/>
    </source>
</evidence>
<keyword evidence="10" id="KW-1185">Reference proteome</keyword>
<proteinExistence type="inferred from homology"/>
<feature type="transmembrane region" description="Helical" evidence="7">
    <location>
        <begin position="302"/>
        <end position="322"/>
    </location>
</feature>
<dbReference type="InterPro" id="IPR000515">
    <property type="entry name" value="MetI-like"/>
</dbReference>
<comment type="subcellular location">
    <subcellularLocation>
        <location evidence="1 7">Cell membrane</location>
        <topology evidence="1 7">Multi-pass membrane protein</topology>
    </subcellularLocation>
</comment>
<feature type="domain" description="ABC transmembrane type-1" evidence="8">
    <location>
        <begin position="114"/>
        <end position="315"/>
    </location>
</feature>
<accession>A0A918L7J3</accession>
<dbReference type="InterPro" id="IPR035906">
    <property type="entry name" value="MetI-like_sf"/>
</dbReference>
<name>A0A918L7J3_9ACTN</name>
<dbReference type="Proteomes" id="UP000606194">
    <property type="component" value="Unassembled WGS sequence"/>
</dbReference>
<dbReference type="Gene3D" id="1.10.3720.10">
    <property type="entry name" value="MetI-like"/>
    <property type="match status" value="1"/>
</dbReference>
<dbReference type="PANTHER" id="PTHR43163:SF6">
    <property type="entry name" value="DIPEPTIDE TRANSPORT SYSTEM PERMEASE PROTEIN DPPB-RELATED"/>
    <property type="match status" value="1"/>
</dbReference>
<keyword evidence="2 7" id="KW-0813">Transport</keyword>
<dbReference type="EMBL" id="BMTL01000032">
    <property type="protein sequence ID" value="GGS16093.1"/>
    <property type="molecule type" value="Genomic_DNA"/>
</dbReference>
<evidence type="ECO:0000256" key="7">
    <source>
        <dbReference type="RuleBase" id="RU363032"/>
    </source>
</evidence>
<dbReference type="GO" id="GO:0005886">
    <property type="term" value="C:plasma membrane"/>
    <property type="evidence" value="ECO:0007669"/>
    <property type="project" value="UniProtKB-SubCell"/>
</dbReference>
<feature type="transmembrane region" description="Helical" evidence="7">
    <location>
        <begin position="118"/>
        <end position="140"/>
    </location>
</feature>
<comment type="similarity">
    <text evidence="7">Belongs to the binding-protein-dependent transport system permease family.</text>
</comment>
<dbReference type="SUPFAM" id="SSF161098">
    <property type="entry name" value="MetI-like"/>
    <property type="match status" value="1"/>
</dbReference>
<evidence type="ECO:0000256" key="1">
    <source>
        <dbReference type="ARBA" id="ARBA00004651"/>
    </source>
</evidence>
<evidence type="ECO:0000313" key="9">
    <source>
        <dbReference type="EMBL" id="GGS16093.1"/>
    </source>
</evidence>
<dbReference type="PROSITE" id="PS50928">
    <property type="entry name" value="ABC_TM1"/>
    <property type="match status" value="1"/>
</dbReference>
<feature type="transmembrane region" description="Helical" evidence="7">
    <location>
        <begin position="152"/>
        <end position="176"/>
    </location>
</feature>
<feature type="transmembrane region" description="Helical" evidence="7">
    <location>
        <begin position="250"/>
        <end position="272"/>
    </location>
</feature>
<dbReference type="Pfam" id="PF00528">
    <property type="entry name" value="BPD_transp_1"/>
    <property type="match status" value="1"/>
</dbReference>
<keyword evidence="5 7" id="KW-1133">Transmembrane helix</keyword>
<gene>
    <name evidence="9" type="ORF">GCM10010269_64150</name>
</gene>
<evidence type="ECO:0000259" key="8">
    <source>
        <dbReference type="PROSITE" id="PS50928"/>
    </source>
</evidence>
<comment type="caution">
    <text evidence="9">The sequence shown here is derived from an EMBL/GenBank/DDBJ whole genome shotgun (WGS) entry which is preliminary data.</text>
</comment>
<dbReference type="InterPro" id="IPR045621">
    <property type="entry name" value="BPD_transp_1_N"/>
</dbReference>
<dbReference type="AlphaFoldDB" id="A0A918L7J3"/>
<protein>
    <submittedName>
        <fullName evidence="9">ABC transporter permease</fullName>
    </submittedName>
</protein>
<dbReference type="CDD" id="cd06261">
    <property type="entry name" value="TM_PBP2"/>
    <property type="match status" value="1"/>
</dbReference>
<dbReference type="RefSeq" id="WP_229878426.1">
    <property type="nucleotide sequence ID" value="NZ_BMTL01000032.1"/>
</dbReference>
<evidence type="ECO:0000256" key="3">
    <source>
        <dbReference type="ARBA" id="ARBA00022475"/>
    </source>
</evidence>
<keyword evidence="4 7" id="KW-0812">Transmembrane</keyword>